<keyword evidence="2" id="KW-0479">Metal-binding</keyword>
<dbReference type="Gene3D" id="3.40.190.10">
    <property type="entry name" value="Periplasmic binding protein-like II"/>
    <property type="match status" value="2"/>
</dbReference>
<reference evidence="5 6" key="1">
    <citation type="submission" date="2023-07" db="EMBL/GenBank/DDBJ databases">
        <title>Functional and genomic diversity of the sorghum phyllosphere microbiome.</title>
        <authorList>
            <person name="Shade A."/>
        </authorList>
    </citation>
    <scope>NUCLEOTIDE SEQUENCE [LARGE SCALE GENOMIC DNA]</scope>
    <source>
        <strain evidence="5 6">SORGH_AS_1126</strain>
    </source>
</reference>
<keyword evidence="3 4" id="KW-0732">Signal</keyword>
<gene>
    <name evidence="5" type="ORF">QE408_004315</name>
</gene>
<organism evidence="5 6">
    <name type="scientific">Agrobacterium larrymoorei</name>
    <dbReference type="NCBI Taxonomy" id="160699"/>
    <lineage>
        <taxon>Bacteria</taxon>
        <taxon>Pseudomonadati</taxon>
        <taxon>Pseudomonadota</taxon>
        <taxon>Alphaproteobacteria</taxon>
        <taxon>Hyphomicrobiales</taxon>
        <taxon>Rhizobiaceae</taxon>
        <taxon>Rhizobium/Agrobacterium group</taxon>
        <taxon>Agrobacterium</taxon>
    </lineage>
</organism>
<dbReference type="EMBL" id="JAUTBL010000002">
    <property type="protein sequence ID" value="MDQ1187172.1"/>
    <property type="molecule type" value="Genomic_DNA"/>
</dbReference>
<comment type="similarity">
    <text evidence="1">Belongs to the bacterial solute-binding protein ModA family.</text>
</comment>
<dbReference type="NCBIfam" id="TIGR01256">
    <property type="entry name" value="modA"/>
    <property type="match status" value="1"/>
</dbReference>
<evidence type="ECO:0000256" key="2">
    <source>
        <dbReference type="ARBA" id="ARBA00022723"/>
    </source>
</evidence>
<dbReference type="SUPFAM" id="SSF53850">
    <property type="entry name" value="Periplasmic binding protein-like II"/>
    <property type="match status" value="1"/>
</dbReference>
<evidence type="ECO:0000256" key="4">
    <source>
        <dbReference type="SAM" id="SignalP"/>
    </source>
</evidence>
<dbReference type="InterPro" id="IPR006311">
    <property type="entry name" value="TAT_signal"/>
</dbReference>
<dbReference type="NCBIfam" id="NF007958">
    <property type="entry name" value="PRK10677.1"/>
    <property type="match status" value="1"/>
</dbReference>
<comment type="caution">
    <text evidence="5">The sequence shown here is derived from an EMBL/GenBank/DDBJ whole genome shotgun (WGS) entry which is preliminary data.</text>
</comment>
<evidence type="ECO:0000313" key="6">
    <source>
        <dbReference type="Proteomes" id="UP001224781"/>
    </source>
</evidence>
<dbReference type="PANTHER" id="PTHR30632:SF17">
    <property type="entry name" value="MOLYBDATE-BINDING PROTEIN MODA"/>
    <property type="match status" value="1"/>
</dbReference>
<dbReference type="InterPro" id="IPR005950">
    <property type="entry name" value="ModA"/>
</dbReference>
<dbReference type="Pfam" id="PF13531">
    <property type="entry name" value="SBP_bac_11"/>
    <property type="match status" value="1"/>
</dbReference>
<feature type="signal peptide" evidence="4">
    <location>
        <begin position="1"/>
        <end position="32"/>
    </location>
</feature>
<proteinExistence type="inferred from homology"/>
<dbReference type="PANTHER" id="PTHR30632">
    <property type="entry name" value="MOLYBDATE-BINDING PERIPLASMIC PROTEIN"/>
    <property type="match status" value="1"/>
</dbReference>
<sequence length="354" mass="37316">MTFHRRIILKTAALAIAAACLAAPLLSSPALAAEKVTVFAAASMKNALDAANAEFAKESGHEVVVSYAASSALAKQVEAGAPADVFISADLAWMDYLAGKGLIRQDTRSNLLGNRLVLVAPAASAKPVEIKPGFDLSALVGNGKLAMGAVDSVPAGKYGKAALEKLGVWSAVSDKVAGAESVRAALLLVSRGEAPYGIVYQTDAAADPGVKIVGTFPEDSHPPIIYPVATLKDAKSPAAGRLSGFSEIGQGSALLRGARLYGSEVRQRRRFETAQQASKPHHRAVSDRVCVRTLSGFAHEKASEQILKANRAKVLSGLRERYAVRSEAPVWLNSGWFCTPRRLRTGMAVWTGCR</sequence>
<dbReference type="InterPro" id="IPR050682">
    <property type="entry name" value="ModA/WtpA"/>
</dbReference>
<evidence type="ECO:0000256" key="3">
    <source>
        <dbReference type="ARBA" id="ARBA00022729"/>
    </source>
</evidence>
<name>A0ABU0UQB0_9HYPH</name>
<feature type="chain" id="PRO_5046195348" evidence="4">
    <location>
        <begin position="33"/>
        <end position="354"/>
    </location>
</feature>
<dbReference type="Proteomes" id="UP001224781">
    <property type="component" value="Unassembled WGS sequence"/>
</dbReference>
<evidence type="ECO:0000256" key="1">
    <source>
        <dbReference type="ARBA" id="ARBA00009175"/>
    </source>
</evidence>
<dbReference type="PROSITE" id="PS51318">
    <property type="entry name" value="TAT"/>
    <property type="match status" value="1"/>
</dbReference>
<protein>
    <submittedName>
        <fullName evidence="5">Molybdenum ABC transporter molybdate-binding protein</fullName>
    </submittedName>
</protein>
<dbReference type="CDD" id="cd13536">
    <property type="entry name" value="PBP2_EcModA"/>
    <property type="match status" value="1"/>
</dbReference>
<accession>A0ABU0UQB0</accession>
<evidence type="ECO:0000313" key="5">
    <source>
        <dbReference type="EMBL" id="MDQ1187172.1"/>
    </source>
</evidence>
<keyword evidence="6" id="KW-1185">Reference proteome</keyword>